<gene>
    <name evidence="2" type="ORF">BJ508DRAFT_335555</name>
</gene>
<organism evidence="2 3">
    <name type="scientific">Ascobolus immersus RN42</name>
    <dbReference type="NCBI Taxonomy" id="1160509"/>
    <lineage>
        <taxon>Eukaryota</taxon>
        <taxon>Fungi</taxon>
        <taxon>Dikarya</taxon>
        <taxon>Ascomycota</taxon>
        <taxon>Pezizomycotina</taxon>
        <taxon>Pezizomycetes</taxon>
        <taxon>Pezizales</taxon>
        <taxon>Ascobolaceae</taxon>
        <taxon>Ascobolus</taxon>
    </lineage>
</organism>
<dbReference type="Proteomes" id="UP000275078">
    <property type="component" value="Unassembled WGS sequence"/>
</dbReference>
<accession>A0A3N4HFM0</accession>
<dbReference type="AlphaFoldDB" id="A0A3N4HFM0"/>
<evidence type="ECO:0000256" key="1">
    <source>
        <dbReference type="SAM" id="MobiDB-lite"/>
    </source>
</evidence>
<protein>
    <submittedName>
        <fullName evidence="2">Uncharacterized protein</fullName>
    </submittedName>
</protein>
<evidence type="ECO:0000313" key="2">
    <source>
        <dbReference type="EMBL" id="RPA71946.1"/>
    </source>
</evidence>
<feature type="region of interest" description="Disordered" evidence="1">
    <location>
        <begin position="1"/>
        <end position="36"/>
    </location>
</feature>
<keyword evidence="3" id="KW-1185">Reference proteome</keyword>
<reference evidence="2 3" key="1">
    <citation type="journal article" date="2018" name="Nat. Ecol. Evol.">
        <title>Pezizomycetes genomes reveal the molecular basis of ectomycorrhizal truffle lifestyle.</title>
        <authorList>
            <person name="Murat C."/>
            <person name="Payen T."/>
            <person name="Noel B."/>
            <person name="Kuo A."/>
            <person name="Morin E."/>
            <person name="Chen J."/>
            <person name="Kohler A."/>
            <person name="Krizsan K."/>
            <person name="Balestrini R."/>
            <person name="Da Silva C."/>
            <person name="Montanini B."/>
            <person name="Hainaut M."/>
            <person name="Levati E."/>
            <person name="Barry K.W."/>
            <person name="Belfiori B."/>
            <person name="Cichocki N."/>
            <person name="Clum A."/>
            <person name="Dockter R.B."/>
            <person name="Fauchery L."/>
            <person name="Guy J."/>
            <person name="Iotti M."/>
            <person name="Le Tacon F."/>
            <person name="Lindquist E.A."/>
            <person name="Lipzen A."/>
            <person name="Malagnac F."/>
            <person name="Mello A."/>
            <person name="Molinier V."/>
            <person name="Miyauchi S."/>
            <person name="Poulain J."/>
            <person name="Riccioni C."/>
            <person name="Rubini A."/>
            <person name="Sitrit Y."/>
            <person name="Splivallo R."/>
            <person name="Traeger S."/>
            <person name="Wang M."/>
            <person name="Zifcakova L."/>
            <person name="Wipf D."/>
            <person name="Zambonelli A."/>
            <person name="Paolocci F."/>
            <person name="Nowrousian M."/>
            <person name="Ottonello S."/>
            <person name="Baldrian P."/>
            <person name="Spatafora J.W."/>
            <person name="Henrissat B."/>
            <person name="Nagy L.G."/>
            <person name="Aury J.M."/>
            <person name="Wincker P."/>
            <person name="Grigoriev I.V."/>
            <person name="Bonfante P."/>
            <person name="Martin F.M."/>
        </authorList>
    </citation>
    <scope>NUCLEOTIDE SEQUENCE [LARGE SCALE GENOMIC DNA]</scope>
    <source>
        <strain evidence="2 3">RN42</strain>
    </source>
</reference>
<proteinExistence type="predicted"/>
<dbReference type="EMBL" id="ML119890">
    <property type="protein sequence ID" value="RPA71946.1"/>
    <property type="molecule type" value="Genomic_DNA"/>
</dbReference>
<name>A0A3N4HFM0_ASCIM</name>
<sequence>MVSTRSSSVQPSLQPPSTVPSSQPQTDSQFTTAPSLNAVPQTSSTAILSDFRNILVTTLTPINTRILELEQQLHATQTAQAGARPSPVNLASLAQEETGPSQQLQHDLEGGPQSSHSVFTAAQLAQDGIADAVEATACKFSDRESRTIGSWFSGVRAEHVRAILRNEFTPTDIHLQELRFAHQESPV</sequence>
<evidence type="ECO:0000313" key="3">
    <source>
        <dbReference type="Proteomes" id="UP000275078"/>
    </source>
</evidence>
<feature type="compositionally biased region" description="Low complexity" evidence="1">
    <location>
        <begin position="19"/>
        <end position="29"/>
    </location>
</feature>
<feature type="compositionally biased region" description="Low complexity" evidence="1">
    <location>
        <begin position="1"/>
        <end position="12"/>
    </location>
</feature>
<feature type="region of interest" description="Disordered" evidence="1">
    <location>
        <begin position="94"/>
        <end position="116"/>
    </location>
</feature>